<dbReference type="Proteomes" id="UP000254634">
    <property type="component" value="Unassembled WGS sequence"/>
</dbReference>
<proteinExistence type="predicted"/>
<evidence type="ECO:0000313" key="2">
    <source>
        <dbReference type="Proteomes" id="UP000254634"/>
    </source>
</evidence>
<dbReference type="AlphaFoldDB" id="A0A380KYX6"/>
<reference evidence="1" key="1">
    <citation type="submission" date="2018-06" db="EMBL/GenBank/DDBJ databases">
        <authorList>
            <consortium name="Pathogen Informatics"/>
            <person name="Doyle S."/>
        </authorList>
    </citation>
    <scope>NUCLEOTIDE SEQUENCE [LARGE SCALE GENOMIC DNA]</scope>
    <source>
        <strain evidence="1">NCTC13765</strain>
    </source>
</reference>
<organism evidence="1 2">
    <name type="scientific">Streptococcus massiliensis</name>
    <dbReference type="NCBI Taxonomy" id="313439"/>
    <lineage>
        <taxon>Bacteria</taxon>
        <taxon>Bacillati</taxon>
        <taxon>Bacillota</taxon>
        <taxon>Bacilli</taxon>
        <taxon>Lactobacillales</taxon>
        <taxon>Streptococcaceae</taxon>
        <taxon>Streptococcus</taxon>
    </lineage>
</organism>
<evidence type="ECO:0000313" key="1">
    <source>
        <dbReference type="EMBL" id="SUN76284.1"/>
    </source>
</evidence>
<dbReference type="STRING" id="1123307.GCA_000380065_00401"/>
<sequence length="81" mass="9672">MKIAFKNLYSKVEPIVLNCSKQYNLSNWRIVDWKQEGELVLYNLLLKQPSLVYTSEFLPLCFRITFHRHIISIINSIENKE</sequence>
<accession>A0A380KYX6</accession>
<keyword evidence="2" id="KW-1185">Reference proteome</keyword>
<dbReference type="EMBL" id="UHFR01000005">
    <property type="protein sequence ID" value="SUN76284.1"/>
    <property type="molecule type" value="Genomic_DNA"/>
</dbReference>
<protein>
    <submittedName>
        <fullName evidence="1">Competence-specific global transcription modulator</fullName>
    </submittedName>
</protein>
<dbReference type="OrthoDB" id="1767844at2"/>
<gene>
    <name evidence="1" type="primary">comX1</name>
    <name evidence="1" type="ORF">NCTC13765_00771</name>
</gene>
<dbReference type="RefSeq" id="WP_018371087.1">
    <property type="nucleotide sequence ID" value="NZ_UHFR01000005.1"/>
</dbReference>
<name>A0A380KYX6_9STRE</name>